<comment type="caution">
    <text evidence="2">The sequence shown here is derived from an EMBL/GenBank/DDBJ whole genome shotgun (WGS) entry which is preliminary data.</text>
</comment>
<dbReference type="Pfam" id="PF12770">
    <property type="entry name" value="CHAT"/>
    <property type="match status" value="2"/>
</dbReference>
<reference evidence="2" key="1">
    <citation type="submission" date="2016-06" db="EMBL/GenBank/DDBJ databases">
        <title>Draft Genome sequence of the fungus Inonotus baumii.</title>
        <authorList>
            <person name="Zhu H."/>
            <person name="Lin W."/>
        </authorList>
    </citation>
    <scope>NUCLEOTIDE SEQUENCE</scope>
    <source>
        <strain evidence="2">821</strain>
    </source>
</reference>
<dbReference type="OrthoDB" id="9991317at2759"/>
<sequence>MKVLWDRVVSKVVRKLEETGIAKGLHIWWCPTEFLALLPFHAAGPYEDAHGKERYLIDDYISSFTPTLQSLINARSGLDNGNQRLLFVGDTTLAATKREFDAIRACKCISKCLLGDRASRDTVIGALSRAGWVQFACHGTLNQEPFKSSFAFDAIRACKCISKCLLGDRASRDTVTGALSRAGWVHFACHGTLNQEPFKSSFVLSGGELTLLDIASAHLPKAEFACLSACHTAEQSPNSALDEVLHPAAAMQFCGSCLIVMDLSSPEGSTRT</sequence>
<dbReference type="InterPro" id="IPR024983">
    <property type="entry name" value="CHAT_dom"/>
</dbReference>
<dbReference type="EMBL" id="LNZH02000140">
    <property type="protein sequence ID" value="OCB90144.1"/>
    <property type="molecule type" value="Genomic_DNA"/>
</dbReference>
<accession>A0A9Q5I1Y6</accession>
<dbReference type="Proteomes" id="UP000757232">
    <property type="component" value="Unassembled WGS sequence"/>
</dbReference>
<feature type="domain" description="CHAT" evidence="1">
    <location>
        <begin position="163"/>
        <end position="242"/>
    </location>
</feature>
<proteinExistence type="predicted"/>
<evidence type="ECO:0000313" key="2">
    <source>
        <dbReference type="EMBL" id="OCB90144.1"/>
    </source>
</evidence>
<evidence type="ECO:0000313" key="3">
    <source>
        <dbReference type="Proteomes" id="UP000757232"/>
    </source>
</evidence>
<feature type="domain" description="CHAT" evidence="1">
    <location>
        <begin position="3"/>
        <end position="150"/>
    </location>
</feature>
<protein>
    <submittedName>
        <fullName evidence="2">TPR-like protein</fullName>
    </submittedName>
</protein>
<dbReference type="AlphaFoldDB" id="A0A9Q5I1Y6"/>
<gene>
    <name evidence="2" type="ORF">A7U60_g2605</name>
</gene>
<name>A0A9Q5I1Y6_SANBA</name>
<evidence type="ECO:0000259" key="1">
    <source>
        <dbReference type="Pfam" id="PF12770"/>
    </source>
</evidence>
<organism evidence="2 3">
    <name type="scientific">Sanghuangporus baumii</name>
    <name type="common">Phellinus baumii</name>
    <dbReference type="NCBI Taxonomy" id="108892"/>
    <lineage>
        <taxon>Eukaryota</taxon>
        <taxon>Fungi</taxon>
        <taxon>Dikarya</taxon>
        <taxon>Basidiomycota</taxon>
        <taxon>Agaricomycotina</taxon>
        <taxon>Agaricomycetes</taxon>
        <taxon>Hymenochaetales</taxon>
        <taxon>Hymenochaetaceae</taxon>
        <taxon>Sanghuangporus</taxon>
    </lineage>
</organism>
<keyword evidence="3" id="KW-1185">Reference proteome</keyword>